<dbReference type="GO" id="GO:0004553">
    <property type="term" value="F:hydrolase activity, hydrolyzing O-glycosyl compounds"/>
    <property type="evidence" value="ECO:0007669"/>
    <property type="project" value="InterPro"/>
</dbReference>
<proteinExistence type="inferred from homology"/>
<evidence type="ECO:0000259" key="5">
    <source>
        <dbReference type="Pfam" id="PF00703"/>
    </source>
</evidence>
<dbReference type="InterPro" id="IPR032311">
    <property type="entry name" value="DUF4982"/>
</dbReference>
<comment type="caution">
    <text evidence="10">The sequence shown here is derived from an EMBL/GenBank/DDBJ whole genome shotgun (WGS) entry which is preliminary data.</text>
</comment>
<dbReference type="RefSeq" id="WP_035073331.1">
    <property type="nucleotide sequence ID" value="NZ_JMIH01000016.1"/>
</dbReference>
<evidence type="ECO:0000259" key="8">
    <source>
        <dbReference type="Pfam" id="PF11721"/>
    </source>
</evidence>
<dbReference type="Pfam" id="PF11721">
    <property type="entry name" value="Malectin"/>
    <property type="match status" value="1"/>
</dbReference>
<protein>
    <submittedName>
        <fullName evidence="10">Glycoside hydrolase</fullName>
    </submittedName>
</protein>
<evidence type="ECO:0000259" key="9">
    <source>
        <dbReference type="Pfam" id="PF16355"/>
    </source>
</evidence>
<dbReference type="GO" id="GO:0005975">
    <property type="term" value="P:carbohydrate metabolic process"/>
    <property type="evidence" value="ECO:0007669"/>
    <property type="project" value="InterPro"/>
</dbReference>
<sequence>MLKRTVTSTFFLLILCLGLVSAQQTRKQISLNSDWKTIASGVAPLEEKGIEAKNYNAQNWISVDVPHNWDQYEGYRRMKHGNKHGAAWYRKNLTLDNADKGKQHFLFFEGVGSYATVWINGKKVGGHAGGRTTFTLDITEHLDFNGENTIAVKADHPSMIADLPWVCGGCSGEWGFSEGSQPMGIFRPVSLLITDQVKIEPFGIHIWNDDEISKEKAKLQMNTTIKNYGDKSREITIVNRLIDKDGKEVERQESPLVLEPKATKETKQETAFISQPKLWSPKDPYLYKMITEIHEDGKVIDELVTPYGIRWVSWPIGRDDGDHRFFINGEPLYINGICEYEHMMGQSHAFTDEQVLSRVNQMVGAGFNAFRDAHQPHHFKYHEEWDKQGVLLWTQFSAHIWYDTPEFKENFKELLKEWVIERRNSPSVVMWGLQNESTIPKEFAQECTELIRELDPNSYNQKLVTTCNGGEGTDWNVVQNWSGTYGGDPEKYGEELSRQLLNGEYGAWRTLDLHTEGPFVQKGDYSEDRFYQLMQKKVELAEAYKDSLSGQFHWLYNSHENPGRIQNGEGFRDIDRVGPINYKGLVTPWEEPLDAYFMYRSEYSDKVKEPMVYIVSHTWPDRWIETGIKDSLVVFSNCDEVELFNDTDGKSLGRKKNPGMGKNFQWDQVDIQYNVLKAIGYVDGKEMAEDIIVLHHLPESPNFQQLYSDDENLLQGDPDFHYIYRVNAGGPDYIDQNGHLWMSDVQKTTDNSWGSKSWTDEFADMPAFYASQRRTHDPISGSKDWDLFQTFRFGMTKLKYEFPLPDGEYLMDLFFIEPWYGTGAGLNSTGWRTFDVAINDETVIQNLDIWKEAGHDKALKKTVKGQAKDGKLILSFPKITSGQAIISGIGIASMDKSVQPADPSPKNILDLNSNLKGGAKIEVQSWLDTGHPQFSDSDTKFSKLPYLLFGADYIRLPFTLPRKGFSGNFIANKNSIVYVLINDRIKSLPRWMEGFLPIEEDAENNQGENFSVYTKEVSHGEKIQFGSVDKLAKSTSGGMYSIVVVPQYEMGDGEDERPGIHQEAETALFKGDGIETGNFKESKYIEFTEVGEAGIAWEVNPGLAGTYLIRFRYMNVSDEPINVRLQIEASNGVMMRDDEISFPVADEKWRILNTTTGTSINAGKYIIRIHSEDLKGLRLDRMEFQ</sequence>
<dbReference type="Gene3D" id="3.20.20.80">
    <property type="entry name" value="Glycosidases"/>
    <property type="match status" value="1"/>
</dbReference>
<evidence type="ECO:0000256" key="2">
    <source>
        <dbReference type="ARBA" id="ARBA00022801"/>
    </source>
</evidence>
<dbReference type="Gene3D" id="2.60.120.260">
    <property type="entry name" value="Galactose-binding domain-like"/>
    <property type="match status" value="2"/>
</dbReference>
<dbReference type="InterPro" id="IPR051913">
    <property type="entry name" value="GH2_Domain-Containing"/>
</dbReference>
<evidence type="ECO:0000256" key="3">
    <source>
        <dbReference type="ARBA" id="ARBA00023295"/>
    </source>
</evidence>
<feature type="signal peptide" evidence="4">
    <location>
        <begin position="1"/>
        <end position="22"/>
    </location>
</feature>
<dbReference type="SUPFAM" id="SSF49303">
    <property type="entry name" value="beta-Galactosidase/glucuronidase domain"/>
    <property type="match status" value="1"/>
</dbReference>
<evidence type="ECO:0000256" key="1">
    <source>
        <dbReference type="ARBA" id="ARBA00007401"/>
    </source>
</evidence>
<dbReference type="InterPro" id="IPR036156">
    <property type="entry name" value="Beta-gal/glucu_dom_sf"/>
</dbReference>
<dbReference type="Proteomes" id="UP000027821">
    <property type="component" value="Unassembled WGS sequence"/>
</dbReference>
<feature type="domain" description="DUF4982" evidence="9">
    <location>
        <begin position="631"/>
        <end position="688"/>
    </location>
</feature>
<evidence type="ECO:0000256" key="4">
    <source>
        <dbReference type="SAM" id="SignalP"/>
    </source>
</evidence>
<gene>
    <name evidence="10" type="ORF">EL17_09230</name>
</gene>
<dbReference type="AlphaFoldDB" id="A0A074L349"/>
<dbReference type="InterPro" id="IPR021720">
    <property type="entry name" value="Malectin_dom"/>
</dbReference>
<keyword evidence="11" id="KW-1185">Reference proteome</keyword>
<accession>A0A074L349</accession>
<dbReference type="SUPFAM" id="SSF49785">
    <property type="entry name" value="Galactose-binding domain-like"/>
    <property type="match status" value="1"/>
</dbReference>
<dbReference type="InterPro" id="IPR006104">
    <property type="entry name" value="Glyco_hydro_2_N"/>
</dbReference>
<dbReference type="InterPro" id="IPR006103">
    <property type="entry name" value="Glyco_hydro_2_cat"/>
</dbReference>
<evidence type="ECO:0000313" key="11">
    <source>
        <dbReference type="Proteomes" id="UP000027821"/>
    </source>
</evidence>
<evidence type="ECO:0000259" key="7">
    <source>
        <dbReference type="Pfam" id="PF02837"/>
    </source>
</evidence>
<dbReference type="Pfam" id="PF00703">
    <property type="entry name" value="Glyco_hydro_2"/>
    <property type="match status" value="1"/>
</dbReference>
<dbReference type="Pfam" id="PF02837">
    <property type="entry name" value="Glyco_hydro_2_N"/>
    <property type="match status" value="1"/>
</dbReference>
<dbReference type="Gene3D" id="2.60.120.430">
    <property type="entry name" value="Galactose-binding lectin"/>
    <property type="match status" value="1"/>
</dbReference>
<keyword evidence="2 10" id="KW-0378">Hydrolase</keyword>
<feature type="domain" description="Glycoside hydrolase family 2 immunoglobulin-like beta-sandwich" evidence="5">
    <location>
        <begin position="210"/>
        <end position="310"/>
    </location>
</feature>
<organism evidence="10 11">
    <name type="scientific">Anditalea andensis</name>
    <dbReference type="NCBI Taxonomy" id="1048983"/>
    <lineage>
        <taxon>Bacteria</taxon>
        <taxon>Pseudomonadati</taxon>
        <taxon>Bacteroidota</taxon>
        <taxon>Cytophagia</taxon>
        <taxon>Cytophagales</taxon>
        <taxon>Cytophagaceae</taxon>
        <taxon>Anditalea</taxon>
    </lineage>
</organism>
<evidence type="ECO:0000313" key="10">
    <source>
        <dbReference type="EMBL" id="KEO74303.1"/>
    </source>
</evidence>
<dbReference type="eggNOG" id="COG3250">
    <property type="taxonomic scope" value="Bacteria"/>
</dbReference>
<dbReference type="SUPFAM" id="SSF51445">
    <property type="entry name" value="(Trans)glycosidases"/>
    <property type="match status" value="1"/>
</dbReference>
<dbReference type="PANTHER" id="PTHR42732:SF1">
    <property type="entry name" value="BETA-MANNOSIDASE"/>
    <property type="match status" value="1"/>
</dbReference>
<dbReference type="InterPro" id="IPR006102">
    <property type="entry name" value="Ig-like_GH2"/>
</dbReference>
<feature type="domain" description="Glycosyl hydrolases family 2 sugar binding" evidence="7">
    <location>
        <begin position="81"/>
        <end position="192"/>
    </location>
</feature>
<dbReference type="InterPro" id="IPR006101">
    <property type="entry name" value="Glyco_hydro_2"/>
</dbReference>
<keyword evidence="3" id="KW-0326">Glycosidase</keyword>
<keyword evidence="4" id="KW-0732">Signal</keyword>
<dbReference type="InterPro" id="IPR017853">
    <property type="entry name" value="GH"/>
</dbReference>
<dbReference type="Pfam" id="PF02836">
    <property type="entry name" value="Glyco_hydro_2_C"/>
    <property type="match status" value="1"/>
</dbReference>
<evidence type="ECO:0000259" key="6">
    <source>
        <dbReference type="Pfam" id="PF02836"/>
    </source>
</evidence>
<comment type="similarity">
    <text evidence="1">Belongs to the glycosyl hydrolase 2 family.</text>
</comment>
<dbReference type="Gene3D" id="2.60.40.10">
    <property type="entry name" value="Immunoglobulins"/>
    <property type="match status" value="2"/>
</dbReference>
<dbReference type="InterPro" id="IPR008979">
    <property type="entry name" value="Galactose-bd-like_sf"/>
</dbReference>
<dbReference type="InterPro" id="IPR013783">
    <property type="entry name" value="Ig-like_fold"/>
</dbReference>
<dbReference type="PANTHER" id="PTHR42732">
    <property type="entry name" value="BETA-GALACTOSIDASE"/>
    <property type="match status" value="1"/>
</dbReference>
<name>A0A074L349_9BACT</name>
<feature type="domain" description="Glycoside hydrolase family 2 catalytic" evidence="6">
    <location>
        <begin position="322"/>
        <end position="457"/>
    </location>
</feature>
<dbReference type="PRINTS" id="PR00132">
    <property type="entry name" value="GLHYDRLASE2"/>
</dbReference>
<feature type="domain" description="Malectin" evidence="8">
    <location>
        <begin position="723"/>
        <end position="890"/>
    </location>
</feature>
<dbReference type="STRING" id="1048983.EL17_09230"/>
<dbReference type="OrthoDB" id="857501at2"/>
<dbReference type="EMBL" id="JMIH01000016">
    <property type="protein sequence ID" value="KEO74303.1"/>
    <property type="molecule type" value="Genomic_DNA"/>
</dbReference>
<feature type="chain" id="PRO_5001695668" evidence="4">
    <location>
        <begin position="23"/>
        <end position="1185"/>
    </location>
</feature>
<reference evidence="10 11" key="1">
    <citation type="submission" date="2014-04" db="EMBL/GenBank/DDBJ databases">
        <title>Characterization and application of a salt tolerant electro-active bacterium.</title>
        <authorList>
            <person name="Yang L."/>
            <person name="Wei S."/>
            <person name="Tay Q.X.M."/>
        </authorList>
    </citation>
    <scope>NUCLEOTIDE SEQUENCE [LARGE SCALE GENOMIC DNA]</scope>
    <source>
        <strain evidence="10 11">LY1</strain>
    </source>
</reference>
<dbReference type="Pfam" id="PF16355">
    <property type="entry name" value="DUF4982"/>
    <property type="match status" value="1"/>
</dbReference>